<dbReference type="InterPro" id="IPR012677">
    <property type="entry name" value="Nucleotide-bd_a/b_plait_sf"/>
</dbReference>
<sequence>MDRSLDEIIAEDTVRLQQARKPLERTINSVNCSGTLVAPQAVMVLVVTTTPAVATSAMASESYCDVDDTDRSLVLVTGCTTNLTTTDVRVDNLHYDITETDLEDLFGRIGPVSELTVSYDRAGRSEGVAFVTYARLKDAHTSIQEYDGANAKGQPIRLSLVGGRRDRNPLDSAQRPRSSLLDRIQRPRDDRSMSPEDNADGRRRRGGGRPHRSDVTKPAPDNIDRYVPGQRSHQRSPNRRGGGRRGRDNRSQQTDGSNRRSNARPRKTQEELDQEMEDYWGGANNGGEATAPAQDVPQQTAPAPSAPAADDDIDMIE</sequence>
<dbReference type="Gene3D" id="3.30.70.330">
    <property type="match status" value="1"/>
</dbReference>
<dbReference type="InterPro" id="IPR051229">
    <property type="entry name" value="ALYREF_mRNA_export"/>
</dbReference>
<dbReference type="SUPFAM" id="SSF54928">
    <property type="entry name" value="RNA-binding domain, RBD"/>
    <property type="match status" value="1"/>
</dbReference>
<dbReference type="Pfam" id="PF13865">
    <property type="entry name" value="FoP_duplication"/>
    <property type="match status" value="1"/>
</dbReference>
<evidence type="ECO:0000256" key="2">
    <source>
        <dbReference type="PROSITE-ProRule" id="PRU00176"/>
    </source>
</evidence>
<dbReference type="OMA" id="KPRARDI"/>
<dbReference type="Pfam" id="PF00076">
    <property type="entry name" value="RRM_1"/>
    <property type="match status" value="1"/>
</dbReference>
<dbReference type="OrthoDB" id="5382468at2759"/>
<dbReference type="PANTHER" id="PTHR19965">
    <property type="entry name" value="RNA AND EXPORT FACTOR BINDING PROTEIN"/>
    <property type="match status" value="1"/>
</dbReference>
<accession>B6HQR9</accession>
<protein>
    <submittedName>
        <fullName evidence="5">Pc22g16240 protein</fullName>
    </submittedName>
</protein>
<name>B6HQR9_PENRW</name>
<organism evidence="5 6">
    <name type="scientific">Penicillium rubens (strain ATCC 28089 / DSM 1075 / NRRL 1951 / Wisconsin 54-1255)</name>
    <name type="common">Penicillium chrysogenum</name>
    <dbReference type="NCBI Taxonomy" id="500485"/>
    <lineage>
        <taxon>Eukaryota</taxon>
        <taxon>Fungi</taxon>
        <taxon>Dikarya</taxon>
        <taxon>Ascomycota</taxon>
        <taxon>Pezizomycotina</taxon>
        <taxon>Eurotiomycetes</taxon>
        <taxon>Eurotiomycetidae</taxon>
        <taxon>Eurotiales</taxon>
        <taxon>Aspergillaceae</taxon>
        <taxon>Penicillium</taxon>
        <taxon>Penicillium chrysogenum species complex</taxon>
    </lineage>
</organism>
<dbReference type="BioCyc" id="PCHR:PC22G16240-MONOMER"/>
<dbReference type="Proteomes" id="UP000000724">
    <property type="component" value="Contig Pc00c22"/>
</dbReference>
<evidence type="ECO:0000256" key="1">
    <source>
        <dbReference type="ARBA" id="ARBA00022884"/>
    </source>
</evidence>
<dbReference type="eggNOG" id="KOG0533">
    <property type="taxonomic scope" value="Eukaryota"/>
</dbReference>
<reference evidence="5 6" key="1">
    <citation type="journal article" date="2008" name="Nat. Biotechnol.">
        <title>Genome sequencing and analysis of the filamentous fungus Penicillium chrysogenum.</title>
        <authorList>
            <person name="van den Berg M.A."/>
            <person name="Albang R."/>
            <person name="Albermann K."/>
            <person name="Badger J.H."/>
            <person name="Daran J.-M."/>
            <person name="Driessen A.J.M."/>
            <person name="Garcia-Estrada C."/>
            <person name="Fedorova N.D."/>
            <person name="Harris D.M."/>
            <person name="Heijne W.H.M."/>
            <person name="Joardar V.S."/>
            <person name="Kiel J.A.K.W."/>
            <person name="Kovalchuk A."/>
            <person name="Martin J.F."/>
            <person name="Nierman W.C."/>
            <person name="Nijland J.G."/>
            <person name="Pronk J.T."/>
            <person name="Roubos J.A."/>
            <person name="van der Klei I.J."/>
            <person name="van Peij N.N.M.E."/>
            <person name="Veenhuis M."/>
            <person name="von Doehren H."/>
            <person name="Wagner C."/>
            <person name="Wortman J.R."/>
            <person name="Bovenberg R.A.L."/>
        </authorList>
    </citation>
    <scope>NUCLEOTIDE SEQUENCE [LARGE SCALE GENOMIC DNA]</scope>
    <source>
        <strain evidence="6">ATCC 28089 / DSM 1075 / NRRL 1951 / Wisconsin 54-1255</strain>
    </source>
</reference>
<dbReference type="SMART" id="SM01218">
    <property type="entry name" value="FoP_duplication"/>
    <property type="match status" value="1"/>
</dbReference>
<feature type="compositionally biased region" description="Polar residues" evidence="3">
    <location>
        <begin position="251"/>
        <end position="260"/>
    </location>
</feature>
<feature type="compositionally biased region" description="Basic and acidic residues" evidence="3">
    <location>
        <begin position="183"/>
        <end position="194"/>
    </location>
</feature>
<feature type="region of interest" description="Disordered" evidence="3">
    <location>
        <begin position="160"/>
        <end position="317"/>
    </location>
</feature>
<feature type="compositionally biased region" description="Basic residues" evidence="3">
    <location>
        <begin position="232"/>
        <end position="244"/>
    </location>
</feature>
<keyword evidence="1 2" id="KW-0694">RNA-binding</keyword>
<proteinExistence type="predicted"/>
<evidence type="ECO:0000256" key="3">
    <source>
        <dbReference type="SAM" id="MobiDB-lite"/>
    </source>
</evidence>
<dbReference type="InterPro" id="IPR025715">
    <property type="entry name" value="FoP_C"/>
</dbReference>
<dbReference type="PANTHER" id="PTHR19965:SF82">
    <property type="entry name" value="THO COMPLEX SUBUNIT 4"/>
    <property type="match status" value="1"/>
</dbReference>
<dbReference type="GO" id="GO:0005634">
    <property type="term" value="C:nucleus"/>
    <property type="evidence" value="ECO:0007669"/>
    <property type="project" value="TreeGrafter"/>
</dbReference>
<gene>
    <name evidence="5" type="ORF">Pc22g16240</name>
    <name evidence="5" type="ORF">PCH_Pc22g16240</name>
</gene>
<dbReference type="SMART" id="SM00360">
    <property type="entry name" value="RRM"/>
    <property type="match status" value="1"/>
</dbReference>
<dbReference type="PROSITE" id="PS50102">
    <property type="entry name" value="RRM"/>
    <property type="match status" value="1"/>
</dbReference>
<dbReference type="CDD" id="cd12418">
    <property type="entry name" value="RRM_Aly_REF_like"/>
    <property type="match status" value="1"/>
</dbReference>
<dbReference type="InterPro" id="IPR035979">
    <property type="entry name" value="RBD_domain_sf"/>
</dbReference>
<dbReference type="HOGENOM" id="CLU_052367_4_0_1"/>
<dbReference type="VEuPathDB" id="FungiDB:PCH_Pc22g16240"/>
<dbReference type="InterPro" id="IPR000504">
    <property type="entry name" value="RRM_dom"/>
</dbReference>
<evidence type="ECO:0000313" key="6">
    <source>
        <dbReference type="Proteomes" id="UP000000724"/>
    </source>
</evidence>
<dbReference type="STRING" id="500485.B6HQR9"/>
<feature type="domain" description="RRM" evidence="4">
    <location>
        <begin position="86"/>
        <end position="163"/>
    </location>
</feature>
<evidence type="ECO:0000313" key="5">
    <source>
        <dbReference type="EMBL" id="CAP98912.1"/>
    </source>
</evidence>
<dbReference type="AlphaFoldDB" id="B6HQR9"/>
<evidence type="ECO:0000259" key="4">
    <source>
        <dbReference type="PROSITE" id="PS50102"/>
    </source>
</evidence>
<dbReference type="GO" id="GO:0003729">
    <property type="term" value="F:mRNA binding"/>
    <property type="evidence" value="ECO:0007669"/>
    <property type="project" value="TreeGrafter"/>
</dbReference>
<keyword evidence="6" id="KW-1185">Reference proteome</keyword>
<dbReference type="EMBL" id="AM920437">
    <property type="protein sequence ID" value="CAP98912.1"/>
    <property type="molecule type" value="Genomic_DNA"/>
</dbReference>